<evidence type="ECO:0000256" key="1">
    <source>
        <dbReference type="PROSITE-ProRule" id="PRU00510"/>
    </source>
</evidence>
<protein>
    <submittedName>
        <fullName evidence="2">Conjugal transfer protein TraR</fullName>
    </submittedName>
    <submittedName>
        <fullName evidence="3">DnaK suppressor protein</fullName>
    </submittedName>
</protein>
<dbReference type="Proteomes" id="UP000255061">
    <property type="component" value="Unassembled WGS sequence"/>
</dbReference>
<reference evidence="3 5" key="3">
    <citation type="submission" date="2018-06" db="EMBL/GenBank/DDBJ databases">
        <authorList>
            <consortium name="Pathogen Informatics"/>
            <person name="Doyle S."/>
        </authorList>
    </citation>
    <scope>NUCLEOTIDE SEQUENCE [LARGE SCALE GENOMIC DNA]</scope>
    <source>
        <strain evidence="3 5">NCTC10736</strain>
    </source>
</reference>
<dbReference type="STRING" id="365591.SAMN05421840_105228"/>
<evidence type="ECO:0000313" key="3">
    <source>
        <dbReference type="EMBL" id="SUI64827.1"/>
    </source>
</evidence>
<name>A0A1N6WJU9_9GAMM</name>
<reference evidence="2" key="1">
    <citation type="submission" date="2018-03" db="EMBL/GenBank/DDBJ databases">
        <authorList>
            <person name="Dailey F.E."/>
        </authorList>
    </citation>
    <scope>NUCLEOTIDE SEQUENCE</scope>
    <source>
        <strain evidence="2">CW7</strain>
    </source>
</reference>
<proteinExistence type="predicted"/>
<evidence type="ECO:0000313" key="5">
    <source>
        <dbReference type="Proteomes" id="UP000255061"/>
    </source>
</evidence>
<sequence length="119" mass="13432">MSITHIRHELSELEANLRIEIGALPSFIEAIGESSANQSLTELIDKLAQTPLAEHPLFSQLNKLDAAFCQLDLGLYGLCSDCEAEIETVRLTQDPTEQRCNACADHYQHEHRHELRLNH</sequence>
<dbReference type="Gene3D" id="1.20.120.910">
    <property type="entry name" value="DksA, coiled-coil domain"/>
    <property type="match status" value="1"/>
</dbReference>
<dbReference type="InterPro" id="IPR020458">
    <property type="entry name" value="Znf_DskA_TraR_CS"/>
</dbReference>
<feature type="zinc finger region" description="dksA C4-type" evidence="1">
    <location>
        <begin position="79"/>
        <end position="103"/>
    </location>
</feature>
<organism evidence="3 5">
    <name type="scientific">Shewanella morhuae</name>
    <dbReference type="NCBI Taxonomy" id="365591"/>
    <lineage>
        <taxon>Bacteria</taxon>
        <taxon>Pseudomonadati</taxon>
        <taxon>Pseudomonadota</taxon>
        <taxon>Gammaproteobacteria</taxon>
        <taxon>Alteromonadales</taxon>
        <taxon>Shewanellaceae</taxon>
        <taxon>Shewanella</taxon>
    </lineage>
</organism>
<accession>A0A1N6WJU9</accession>
<evidence type="ECO:0000313" key="4">
    <source>
        <dbReference type="Proteomes" id="UP000240506"/>
    </source>
</evidence>
<dbReference type="RefSeq" id="WP_076498456.1">
    <property type="nucleotide sequence ID" value="NZ_BPFE01000070.1"/>
</dbReference>
<accession>A0A379ZP90</accession>
<dbReference type="OrthoDB" id="6064855at2"/>
<dbReference type="Proteomes" id="UP000240506">
    <property type="component" value="Unassembled WGS sequence"/>
</dbReference>
<dbReference type="SUPFAM" id="SSF57716">
    <property type="entry name" value="Glucocorticoid receptor-like (DNA-binding domain)"/>
    <property type="match status" value="1"/>
</dbReference>
<dbReference type="PROSITE" id="PS01102">
    <property type="entry name" value="ZF_DKSA_1"/>
    <property type="match status" value="1"/>
</dbReference>
<gene>
    <name evidence="2" type="ORF">C9I43_05295</name>
    <name evidence="3" type="ORF">NCTC10736_00787</name>
</gene>
<evidence type="ECO:0000313" key="2">
    <source>
        <dbReference type="EMBL" id="PTA49976.1"/>
    </source>
</evidence>
<keyword evidence="4" id="KW-1185">Reference proteome</keyword>
<dbReference type="EMBL" id="UGYV01000001">
    <property type="protein sequence ID" value="SUI64827.1"/>
    <property type="molecule type" value="Genomic_DNA"/>
</dbReference>
<dbReference type="EMBL" id="PYSG01000002">
    <property type="protein sequence ID" value="PTA49976.1"/>
    <property type="molecule type" value="Genomic_DNA"/>
</dbReference>
<dbReference type="AlphaFoldDB" id="A0A1N6WJU9"/>
<dbReference type="PROSITE" id="PS51128">
    <property type="entry name" value="ZF_DKSA_2"/>
    <property type="match status" value="1"/>
</dbReference>
<reference evidence="2 4" key="2">
    <citation type="submission" date="2018-04" db="EMBL/GenBank/DDBJ databases">
        <title>Genomic sequence of a freshwater isolate of Shewanella morhuae.</title>
        <authorList>
            <person name="Castillo D.E."/>
            <person name="Gram L."/>
        </authorList>
    </citation>
    <scope>NUCLEOTIDE SEQUENCE [LARGE SCALE GENOMIC DNA]</scope>
    <source>
        <strain evidence="2 4">CW7</strain>
    </source>
</reference>